<accession>A0ABT4N1T6</accession>
<keyword evidence="4 5" id="KW-0732">Signal</keyword>
<feature type="chain" id="PRO_5047412219" evidence="5">
    <location>
        <begin position="26"/>
        <end position="368"/>
    </location>
</feature>
<keyword evidence="8" id="KW-1185">Reference proteome</keyword>
<dbReference type="EMBL" id="JAPWIE010000008">
    <property type="protein sequence ID" value="MCZ4553227.1"/>
    <property type="molecule type" value="Genomic_DNA"/>
</dbReference>
<name>A0ABT4N1T6_GORRU</name>
<feature type="domain" description="Fe/B12 periplasmic-binding" evidence="6">
    <location>
        <begin position="135"/>
        <end position="338"/>
    </location>
</feature>
<dbReference type="Pfam" id="PF01497">
    <property type="entry name" value="Peripla_BP_2"/>
    <property type="match status" value="1"/>
</dbReference>
<proteinExistence type="inferred from homology"/>
<evidence type="ECO:0000259" key="6">
    <source>
        <dbReference type="Pfam" id="PF01497"/>
    </source>
</evidence>
<organism evidence="7 8">
    <name type="scientific">Gordonia rubripertincta</name>
    <name type="common">Rhodococcus corallinus</name>
    <dbReference type="NCBI Taxonomy" id="36822"/>
    <lineage>
        <taxon>Bacteria</taxon>
        <taxon>Bacillati</taxon>
        <taxon>Actinomycetota</taxon>
        <taxon>Actinomycetes</taxon>
        <taxon>Mycobacteriales</taxon>
        <taxon>Gordoniaceae</taxon>
        <taxon>Gordonia</taxon>
    </lineage>
</organism>
<evidence type="ECO:0000256" key="5">
    <source>
        <dbReference type="SAM" id="SignalP"/>
    </source>
</evidence>
<dbReference type="PANTHER" id="PTHR30532">
    <property type="entry name" value="IRON III DICITRATE-BINDING PERIPLASMIC PROTEIN"/>
    <property type="match status" value="1"/>
</dbReference>
<protein>
    <submittedName>
        <fullName evidence="7">ABC transporter substrate-binding protein</fullName>
    </submittedName>
</protein>
<evidence type="ECO:0000313" key="7">
    <source>
        <dbReference type="EMBL" id="MCZ4553227.1"/>
    </source>
</evidence>
<dbReference type="SUPFAM" id="SSF53807">
    <property type="entry name" value="Helical backbone' metal receptor"/>
    <property type="match status" value="1"/>
</dbReference>
<evidence type="ECO:0000256" key="1">
    <source>
        <dbReference type="ARBA" id="ARBA00004196"/>
    </source>
</evidence>
<evidence type="ECO:0000256" key="4">
    <source>
        <dbReference type="ARBA" id="ARBA00022729"/>
    </source>
</evidence>
<gene>
    <name evidence="7" type="ORF">O4213_24805</name>
</gene>
<sequence length="368" mass="39904">MSRRSVSSRFPIHSRSVISAFVVSAAVLVSSACSSSETAPQEPIDLNADPAACTDADNVASAERASGPFTFTDGRGRTITLDEQPTRIIADEESAAALYSMGIKPAGIWSTTPLSVSPILKCLDLEGVESVGETWGTVNLEKALSLEPDLFVGEYNPRFEQFGKLTSAEDSAKGDQLDQIAPTLGVTLDTTSTTQTIENYQALGAALGVNQNNDEMTRIKADFDAAVENFKKVAADHRDVVGMGIWPLEVAYVLDPSADPDFSDYTSWGLNMYKPDTTDDGYWRKYAWETYPTDAADLLFVYHDVSGAANVNLADIGERFPIFQRSPAVSEGQLVLWDYGANKSYPRYTKTINAFAEALDKAKNVSGQ</sequence>
<comment type="subcellular location">
    <subcellularLocation>
        <location evidence="1">Cell envelope</location>
    </subcellularLocation>
</comment>
<evidence type="ECO:0000256" key="2">
    <source>
        <dbReference type="ARBA" id="ARBA00008814"/>
    </source>
</evidence>
<comment type="similarity">
    <text evidence="2">Belongs to the bacterial solute-binding protein 8 family.</text>
</comment>
<evidence type="ECO:0000313" key="8">
    <source>
        <dbReference type="Proteomes" id="UP001067235"/>
    </source>
</evidence>
<evidence type="ECO:0000256" key="3">
    <source>
        <dbReference type="ARBA" id="ARBA00022448"/>
    </source>
</evidence>
<comment type="caution">
    <text evidence="7">The sequence shown here is derived from an EMBL/GenBank/DDBJ whole genome shotgun (WGS) entry which is preliminary data.</text>
</comment>
<reference evidence="7" key="1">
    <citation type="submission" date="2022-12" db="EMBL/GenBank/DDBJ databases">
        <authorList>
            <person name="Krivoruchko A.V."/>
            <person name="Elkin A."/>
        </authorList>
    </citation>
    <scope>NUCLEOTIDE SEQUENCE</scope>
    <source>
        <strain evidence="7">IEGM 1388</strain>
    </source>
</reference>
<dbReference type="Gene3D" id="3.40.50.1980">
    <property type="entry name" value="Nitrogenase molybdenum iron protein domain"/>
    <property type="match status" value="2"/>
</dbReference>
<dbReference type="RefSeq" id="WP_301573887.1">
    <property type="nucleotide sequence ID" value="NZ_JAPWIE010000008.1"/>
</dbReference>
<dbReference type="PROSITE" id="PS51257">
    <property type="entry name" value="PROKAR_LIPOPROTEIN"/>
    <property type="match status" value="1"/>
</dbReference>
<dbReference type="InterPro" id="IPR051313">
    <property type="entry name" value="Bact_iron-sidero_bind"/>
</dbReference>
<dbReference type="InterPro" id="IPR002491">
    <property type="entry name" value="ABC_transptr_periplasmic_BD"/>
</dbReference>
<feature type="signal peptide" evidence="5">
    <location>
        <begin position="1"/>
        <end position="25"/>
    </location>
</feature>
<dbReference type="Proteomes" id="UP001067235">
    <property type="component" value="Unassembled WGS sequence"/>
</dbReference>
<dbReference type="PANTHER" id="PTHR30532:SF24">
    <property type="entry name" value="FERRIC ENTEROBACTIN-BINDING PERIPLASMIC PROTEIN FEPB"/>
    <property type="match status" value="1"/>
</dbReference>
<keyword evidence="3" id="KW-0813">Transport</keyword>